<gene>
    <name evidence="5" type="ORF">D0Y96_12210</name>
</gene>
<protein>
    <submittedName>
        <fullName evidence="5">2-oxoacid:acceptor oxidoreductase subunit alpha</fullName>
    </submittedName>
</protein>
<comment type="caution">
    <text evidence="5">The sequence shown here is derived from an EMBL/GenBank/DDBJ whole genome shotgun (WGS) entry which is preliminary data.</text>
</comment>
<name>A0A372INK4_9BACT</name>
<dbReference type="InterPro" id="IPR019752">
    <property type="entry name" value="Pyrv/ketoisovalerate_OxRed_cat"/>
</dbReference>
<dbReference type="InterPro" id="IPR029061">
    <property type="entry name" value="THDP-binding"/>
</dbReference>
<evidence type="ECO:0000259" key="4">
    <source>
        <dbReference type="Pfam" id="PF02780"/>
    </source>
</evidence>
<evidence type="ECO:0000259" key="2">
    <source>
        <dbReference type="Pfam" id="PF01558"/>
    </source>
</evidence>
<dbReference type="InterPro" id="IPR009014">
    <property type="entry name" value="Transketo_C/PFOR_II"/>
</dbReference>
<evidence type="ECO:0000256" key="1">
    <source>
        <dbReference type="ARBA" id="ARBA00023002"/>
    </source>
</evidence>
<feature type="domain" description="Pyruvate flavodoxin/ferredoxin oxidoreductase pyrimidine binding" evidence="3">
    <location>
        <begin position="209"/>
        <end position="439"/>
    </location>
</feature>
<evidence type="ECO:0000313" key="5">
    <source>
        <dbReference type="EMBL" id="RFU16173.1"/>
    </source>
</evidence>
<dbReference type="InterPro" id="IPR022367">
    <property type="entry name" value="2-oxoacid/accept_OxRdtase_asu"/>
</dbReference>
<dbReference type="CDD" id="cd07034">
    <property type="entry name" value="TPP_PYR_PFOR_IOR-alpha_like"/>
    <property type="match status" value="1"/>
</dbReference>
<dbReference type="Pfam" id="PF01558">
    <property type="entry name" value="POR"/>
    <property type="match status" value="1"/>
</dbReference>
<dbReference type="AlphaFoldDB" id="A0A372INK4"/>
<dbReference type="Proteomes" id="UP000264702">
    <property type="component" value="Unassembled WGS sequence"/>
</dbReference>
<accession>A0A372INK4</accession>
<dbReference type="InterPro" id="IPR033248">
    <property type="entry name" value="Transketolase_C"/>
</dbReference>
<dbReference type="InterPro" id="IPR002880">
    <property type="entry name" value="Pyrv_Fd/Flavodoxin_OxRdtase_N"/>
</dbReference>
<dbReference type="NCBIfam" id="TIGR03710">
    <property type="entry name" value="OAFO_sf"/>
    <property type="match status" value="1"/>
</dbReference>
<feature type="domain" description="Pyruvate/ketoisovalerate oxidoreductase catalytic" evidence="2">
    <location>
        <begin position="13"/>
        <end position="175"/>
    </location>
</feature>
<dbReference type="Pfam" id="PF01855">
    <property type="entry name" value="POR_N"/>
    <property type="match status" value="1"/>
</dbReference>
<keyword evidence="1" id="KW-0560">Oxidoreductase</keyword>
<sequence>MRQSFAIGIGGAAGQGVATPGDIFAKIFSRRGLHLNAYNAYQSIIRGGHTFLTIRTGPEKVTNMGDRIDLLIPLNQDTMDRHLSLLSAGGACIYNADTIKPGTPAEGVQLCPLPVSKLADISKNKVAQNTLAMGAALSMMGVGFQALESVLAEQFRKKEQAVIDENVNLARTGYDYATQNFQAFPHPLPMTDNRYAVLSGNAALAMGGAAAGVKFYCAYPMSPSTGVLHWMAEHARKANIMVRQVEDEIGVINMAIGAAHAGVRAMCATSGGGFALMSEGLGLSAMAEIPVVVIDCMRAGPSTGVPTKTEQGDLWQMLGAAFGDYPRVIAAPLDIGDCFTLIPEIFNIAERFQCPGIVLCDLLLSEGRLSVEPQALDFNPPIDRGEMITSANGNGHGEYKRYLITESGVSPRAVPGLPGYTHTVSSDEHAEDGVLISDEYTNTVKRRAMMEKRMRKVQGIEASAPPPELQGPADADVTLIGWGSTQGVIEEAREQLAEQGIKANQLQIRWLVPLHGDAIVGILKGSRRTIIVENNFSGQFARYLRSETSFLADGHIRKYDGEPFMPHHIAEAVKEQLAGETTLSIPAHEVMV</sequence>
<dbReference type="Gene3D" id="3.40.50.920">
    <property type="match status" value="1"/>
</dbReference>
<dbReference type="InterPro" id="IPR050722">
    <property type="entry name" value="Pyruvate:ferred/Flavod_OxRd"/>
</dbReference>
<dbReference type="Gene3D" id="3.40.50.970">
    <property type="match status" value="1"/>
</dbReference>
<feature type="domain" description="Transketolase C-terminal" evidence="4">
    <location>
        <begin position="474"/>
        <end position="570"/>
    </location>
</feature>
<proteinExistence type="predicted"/>
<dbReference type="SUPFAM" id="SSF53323">
    <property type="entry name" value="Pyruvate-ferredoxin oxidoreductase, PFOR, domain III"/>
    <property type="match status" value="1"/>
</dbReference>
<dbReference type="Pfam" id="PF02780">
    <property type="entry name" value="Transketolase_C"/>
    <property type="match status" value="1"/>
</dbReference>
<dbReference type="GO" id="GO:0016903">
    <property type="term" value="F:oxidoreductase activity, acting on the aldehyde or oxo group of donors"/>
    <property type="evidence" value="ECO:0007669"/>
    <property type="project" value="InterPro"/>
</dbReference>
<dbReference type="SUPFAM" id="SSF52922">
    <property type="entry name" value="TK C-terminal domain-like"/>
    <property type="match status" value="1"/>
</dbReference>
<dbReference type="PANTHER" id="PTHR32154">
    <property type="entry name" value="PYRUVATE-FLAVODOXIN OXIDOREDUCTASE-RELATED"/>
    <property type="match status" value="1"/>
</dbReference>
<dbReference type="PANTHER" id="PTHR32154:SF20">
    <property type="entry name" value="2-OXOGLUTARATE OXIDOREDUCTASE SUBUNIT KORA"/>
    <property type="match status" value="1"/>
</dbReference>
<dbReference type="SUPFAM" id="SSF52518">
    <property type="entry name" value="Thiamin diphosphate-binding fold (THDP-binding)"/>
    <property type="match status" value="1"/>
</dbReference>
<evidence type="ECO:0000259" key="3">
    <source>
        <dbReference type="Pfam" id="PF01855"/>
    </source>
</evidence>
<keyword evidence="6" id="KW-1185">Reference proteome</keyword>
<dbReference type="GO" id="GO:0006979">
    <property type="term" value="P:response to oxidative stress"/>
    <property type="evidence" value="ECO:0007669"/>
    <property type="project" value="TreeGrafter"/>
</dbReference>
<organism evidence="5 6">
    <name type="scientific">Paracidobacterium acidisoli</name>
    <dbReference type="NCBI Taxonomy" id="2303751"/>
    <lineage>
        <taxon>Bacteria</taxon>
        <taxon>Pseudomonadati</taxon>
        <taxon>Acidobacteriota</taxon>
        <taxon>Terriglobia</taxon>
        <taxon>Terriglobales</taxon>
        <taxon>Acidobacteriaceae</taxon>
        <taxon>Paracidobacterium</taxon>
    </lineage>
</organism>
<dbReference type="OrthoDB" id="9794954at2"/>
<reference evidence="5 6" key="1">
    <citation type="submission" date="2018-08" db="EMBL/GenBank/DDBJ databases">
        <title>Acidipila sp. 4G-K13, an acidobacterium isolated from forest soil.</title>
        <authorList>
            <person name="Gao Z.-H."/>
            <person name="Qiu L.-H."/>
        </authorList>
    </citation>
    <scope>NUCLEOTIDE SEQUENCE [LARGE SCALE GENOMIC DNA]</scope>
    <source>
        <strain evidence="5 6">4G-K13</strain>
    </source>
</reference>
<dbReference type="EMBL" id="QVQT01000004">
    <property type="protein sequence ID" value="RFU16173.1"/>
    <property type="molecule type" value="Genomic_DNA"/>
</dbReference>
<dbReference type="RefSeq" id="WP_117300256.1">
    <property type="nucleotide sequence ID" value="NZ_QVQT02000004.1"/>
</dbReference>
<dbReference type="InterPro" id="IPR002869">
    <property type="entry name" value="Pyrv_flavodox_OxRed_cen"/>
</dbReference>
<evidence type="ECO:0000313" key="6">
    <source>
        <dbReference type="Proteomes" id="UP000264702"/>
    </source>
</evidence>
<dbReference type="Gene3D" id="3.40.920.10">
    <property type="entry name" value="Pyruvate-ferredoxin oxidoreductase, PFOR, domain III"/>
    <property type="match status" value="1"/>
</dbReference>